<keyword evidence="7" id="KW-0969">Cilium</keyword>
<organism evidence="7 8">
    <name type="scientific">Paenibacillus rhizovicinus</name>
    <dbReference type="NCBI Taxonomy" id="2704463"/>
    <lineage>
        <taxon>Bacteria</taxon>
        <taxon>Bacillati</taxon>
        <taxon>Bacillota</taxon>
        <taxon>Bacilli</taxon>
        <taxon>Bacillales</taxon>
        <taxon>Paenibacillaceae</taxon>
        <taxon>Paenibacillus</taxon>
    </lineage>
</organism>
<evidence type="ECO:0000256" key="4">
    <source>
        <dbReference type="RuleBase" id="RU362073"/>
    </source>
</evidence>
<dbReference type="PRINTS" id="PR00207">
    <property type="entry name" value="FLAGELLIN"/>
</dbReference>
<keyword evidence="3 4" id="KW-0975">Bacterial flagellum</keyword>
<name>A0A6C0P277_9BACL</name>
<dbReference type="EMBL" id="CP048286">
    <property type="protein sequence ID" value="QHW32598.1"/>
    <property type="molecule type" value="Genomic_DNA"/>
</dbReference>
<comment type="subcellular location">
    <subcellularLocation>
        <location evidence="4">Secreted</location>
    </subcellularLocation>
    <subcellularLocation>
        <location evidence="4">Bacterial flagellum</location>
    </subcellularLocation>
</comment>
<evidence type="ECO:0000259" key="5">
    <source>
        <dbReference type="Pfam" id="PF00669"/>
    </source>
</evidence>
<dbReference type="Proteomes" id="UP000479114">
    <property type="component" value="Chromosome"/>
</dbReference>
<keyword evidence="7" id="KW-0282">Flagellum</keyword>
<evidence type="ECO:0000259" key="6">
    <source>
        <dbReference type="Pfam" id="PF00700"/>
    </source>
</evidence>
<reference evidence="7 8" key="1">
    <citation type="submission" date="2020-02" db="EMBL/GenBank/DDBJ databases">
        <title>Paenibacillus sp. nov., isolated from rhizosphere soil of tomato.</title>
        <authorList>
            <person name="Weon H.-Y."/>
            <person name="Lee S.A."/>
        </authorList>
    </citation>
    <scope>NUCLEOTIDE SEQUENCE [LARGE SCALE GENOMIC DNA]</scope>
    <source>
        <strain evidence="7 8">14171R-81</strain>
    </source>
</reference>
<comment type="function">
    <text evidence="4">Flagellin is the subunit protein which polymerizes to form the filaments of bacterial flagella.</text>
</comment>
<accession>A0A6C0P277</accession>
<sequence length="256" mass="27364">MIINHNLPAMNTHRNMLLNNAAASKNMEKLSSGLRINRAADDAAGLAVSEKMRGQIRGLDQAQRNVQDGISFVQTAEGAMNEVSAMLVRMKELNVQKANGTYSTSDKSNIDLELDQLGSQIDSILNNTTFNGISVAGTTITIQANDSTVQITLSGIVTTSISGLGSGTTLTSVSDAITATSTQRAKLGAMQNRLEYTSNNLGTTSENMQASESRIRDTDMASEMVKLSKNNILLQASQAMLAQANQQPQGVLQLLR</sequence>
<dbReference type="GO" id="GO:0005198">
    <property type="term" value="F:structural molecule activity"/>
    <property type="evidence" value="ECO:0007669"/>
    <property type="project" value="UniProtKB-UniRule"/>
</dbReference>
<dbReference type="Gene3D" id="6.10.10.10">
    <property type="entry name" value="Flagellar export chaperone, C-terminal domain"/>
    <property type="match status" value="1"/>
</dbReference>
<gene>
    <name evidence="7" type="ORF">GZH47_18440</name>
</gene>
<dbReference type="SUPFAM" id="SSF64518">
    <property type="entry name" value="Phase 1 flagellin"/>
    <property type="match status" value="1"/>
</dbReference>
<evidence type="ECO:0000256" key="3">
    <source>
        <dbReference type="ARBA" id="ARBA00023143"/>
    </source>
</evidence>
<dbReference type="Pfam" id="PF00700">
    <property type="entry name" value="Flagellin_C"/>
    <property type="match status" value="1"/>
</dbReference>
<dbReference type="AlphaFoldDB" id="A0A6C0P277"/>
<keyword evidence="4" id="KW-0964">Secreted</keyword>
<evidence type="ECO:0000313" key="7">
    <source>
        <dbReference type="EMBL" id="QHW32598.1"/>
    </source>
</evidence>
<dbReference type="InterPro" id="IPR001492">
    <property type="entry name" value="Flagellin"/>
</dbReference>
<dbReference type="InterPro" id="IPR042187">
    <property type="entry name" value="Flagellin_C_sub2"/>
</dbReference>
<feature type="domain" description="Flagellin C-terminal" evidence="6">
    <location>
        <begin position="171"/>
        <end position="255"/>
    </location>
</feature>
<keyword evidence="8" id="KW-1185">Reference proteome</keyword>
<protein>
    <recommendedName>
        <fullName evidence="2 4">Flagellin</fullName>
    </recommendedName>
</protein>
<dbReference type="KEGG" id="prz:GZH47_18440"/>
<dbReference type="InterPro" id="IPR046358">
    <property type="entry name" value="Flagellin_C"/>
</dbReference>
<dbReference type="PANTHER" id="PTHR42792">
    <property type="entry name" value="FLAGELLIN"/>
    <property type="match status" value="1"/>
</dbReference>
<dbReference type="Gene3D" id="1.20.1330.10">
    <property type="entry name" value="f41 fragment of flagellin, N-terminal domain"/>
    <property type="match status" value="1"/>
</dbReference>
<keyword evidence="7" id="KW-0966">Cell projection</keyword>
<evidence type="ECO:0000313" key="8">
    <source>
        <dbReference type="Proteomes" id="UP000479114"/>
    </source>
</evidence>
<dbReference type="GO" id="GO:0009288">
    <property type="term" value="C:bacterial-type flagellum"/>
    <property type="evidence" value="ECO:0007669"/>
    <property type="project" value="UniProtKB-SubCell"/>
</dbReference>
<evidence type="ECO:0000256" key="1">
    <source>
        <dbReference type="ARBA" id="ARBA00005709"/>
    </source>
</evidence>
<dbReference type="InterPro" id="IPR001029">
    <property type="entry name" value="Flagellin_N"/>
</dbReference>
<proteinExistence type="inferred from homology"/>
<dbReference type="PANTHER" id="PTHR42792:SF2">
    <property type="entry name" value="FLAGELLIN"/>
    <property type="match status" value="1"/>
</dbReference>
<dbReference type="Pfam" id="PF00669">
    <property type="entry name" value="Flagellin_N"/>
    <property type="match status" value="1"/>
</dbReference>
<evidence type="ECO:0000256" key="2">
    <source>
        <dbReference type="ARBA" id="ARBA00020110"/>
    </source>
</evidence>
<dbReference type="RefSeq" id="WP_162642452.1">
    <property type="nucleotide sequence ID" value="NZ_CP048286.1"/>
</dbReference>
<feature type="domain" description="Flagellin N-terminal" evidence="5">
    <location>
        <begin position="3"/>
        <end position="134"/>
    </location>
</feature>
<dbReference type="GO" id="GO:0005576">
    <property type="term" value="C:extracellular region"/>
    <property type="evidence" value="ECO:0007669"/>
    <property type="project" value="UniProtKB-SubCell"/>
</dbReference>
<comment type="similarity">
    <text evidence="1 4">Belongs to the bacterial flagellin family.</text>
</comment>